<evidence type="ECO:0000313" key="1">
    <source>
        <dbReference type="EMBL" id="CAE0306030.1"/>
    </source>
</evidence>
<protein>
    <submittedName>
        <fullName evidence="1">Uncharacterized protein</fullName>
    </submittedName>
</protein>
<sequence length="184" mass="21434">MNKYFTQSDSSSAATPKLILLSADDAFLSNVLGLFNNLFLARPEPGAYVAVDFYECQWNCYWYDRFKVEVVYCPDGNNLANTCTILNFNRWIQDYRGGARATNFESWINKGLAAQASANSYPSQAATDVCTTAYTTTGNFNSTSRFYTDLLKEFGFYNNYHYHYYRPVYRPSYPFRHTFFHRHW</sequence>
<dbReference type="EMBL" id="HBIE01002715">
    <property type="protein sequence ID" value="CAE0306030.1"/>
    <property type="molecule type" value="Transcribed_RNA"/>
</dbReference>
<accession>A0A7S3ML62</accession>
<proteinExistence type="predicted"/>
<dbReference type="InterPro" id="IPR029033">
    <property type="entry name" value="His_PPase_superfam"/>
</dbReference>
<reference evidence="1" key="1">
    <citation type="submission" date="2021-01" db="EMBL/GenBank/DDBJ databases">
        <authorList>
            <person name="Corre E."/>
            <person name="Pelletier E."/>
            <person name="Niang G."/>
            <person name="Scheremetjew M."/>
            <person name="Finn R."/>
            <person name="Kale V."/>
            <person name="Holt S."/>
            <person name="Cochrane G."/>
            <person name="Meng A."/>
            <person name="Brown T."/>
            <person name="Cohen L."/>
        </authorList>
    </citation>
    <scope>NUCLEOTIDE SEQUENCE</scope>
    <source>
        <strain evidence="1">Fehren 1</strain>
    </source>
</reference>
<dbReference type="AlphaFoldDB" id="A0A7S3ML62"/>
<dbReference type="SUPFAM" id="SSF53254">
    <property type="entry name" value="Phosphoglycerate mutase-like"/>
    <property type="match status" value="1"/>
</dbReference>
<organism evidence="1">
    <name type="scientific">Favella ehrenbergii</name>
    <dbReference type="NCBI Taxonomy" id="182087"/>
    <lineage>
        <taxon>Eukaryota</taxon>
        <taxon>Sar</taxon>
        <taxon>Alveolata</taxon>
        <taxon>Ciliophora</taxon>
        <taxon>Intramacronucleata</taxon>
        <taxon>Spirotrichea</taxon>
        <taxon>Choreotrichia</taxon>
        <taxon>Tintinnida</taxon>
        <taxon>Xystonellidae</taxon>
        <taxon>Favella</taxon>
    </lineage>
</organism>
<gene>
    <name evidence="1" type="ORF">FEHR0123_LOCUS935</name>
</gene>
<name>A0A7S3ML62_9SPIT</name>